<name>A0A0R3QVY1_9BILA</name>
<reference evidence="4" key="1">
    <citation type="submission" date="2017-02" db="UniProtKB">
        <authorList>
            <consortium name="WormBaseParasite"/>
        </authorList>
    </citation>
    <scope>IDENTIFICATION</scope>
</reference>
<gene>
    <name evidence="2" type="ORF">BTMF_LOCUS9917</name>
</gene>
<feature type="compositionally biased region" description="Low complexity" evidence="1">
    <location>
        <begin position="49"/>
        <end position="65"/>
    </location>
</feature>
<evidence type="ECO:0000313" key="2">
    <source>
        <dbReference type="EMBL" id="VDO33643.1"/>
    </source>
</evidence>
<evidence type="ECO:0000313" key="4">
    <source>
        <dbReference type="WBParaSite" id="BTMF_0001188901-mRNA-1"/>
    </source>
</evidence>
<proteinExistence type="predicted"/>
<feature type="region of interest" description="Disordered" evidence="1">
    <location>
        <begin position="49"/>
        <end position="69"/>
    </location>
</feature>
<organism evidence="4">
    <name type="scientific">Brugia timori</name>
    <dbReference type="NCBI Taxonomy" id="42155"/>
    <lineage>
        <taxon>Eukaryota</taxon>
        <taxon>Metazoa</taxon>
        <taxon>Ecdysozoa</taxon>
        <taxon>Nematoda</taxon>
        <taxon>Chromadorea</taxon>
        <taxon>Rhabditida</taxon>
        <taxon>Spirurina</taxon>
        <taxon>Spiruromorpha</taxon>
        <taxon>Filarioidea</taxon>
        <taxon>Onchocercidae</taxon>
        <taxon>Brugia</taxon>
    </lineage>
</organism>
<protein>
    <submittedName>
        <fullName evidence="4">Protein kinase domain-containing protein</fullName>
    </submittedName>
</protein>
<dbReference type="AlphaFoldDB" id="A0A0R3QVY1"/>
<dbReference type="Proteomes" id="UP000280834">
    <property type="component" value="Unassembled WGS sequence"/>
</dbReference>
<accession>A0A0R3QVY1</accession>
<dbReference type="WBParaSite" id="BTMF_0001188901-mRNA-1">
    <property type="protein sequence ID" value="BTMF_0001188901-mRNA-1"/>
    <property type="gene ID" value="BTMF_0001188901"/>
</dbReference>
<evidence type="ECO:0000313" key="3">
    <source>
        <dbReference type="Proteomes" id="UP000280834"/>
    </source>
</evidence>
<evidence type="ECO:0000256" key="1">
    <source>
        <dbReference type="SAM" id="MobiDB-lite"/>
    </source>
</evidence>
<sequence>MSPDDIPSTKNSSIFLSLFSRKKRINRSVMESLDDNKKVTSTVRFLANGKTNNNTNVKHTNGHNNLENSEMSMVPSFESASTSLISEFQLPKLSFQQQQKQQQQPQYEPTKTDFTFTDHKRYSKNFHEDHHIKINDLLSSQSDILSNVRSRSESRSILEKSPVFPVLSMPKKAYSVGAMNHSDPEYLMEALETLADTQPRVARSIPKHAIIDTSNFVARSLDNCLFDATVYDAMLHDSLKVFFFSFFHPSLPPFLN</sequence>
<reference evidence="2 3" key="2">
    <citation type="submission" date="2018-11" db="EMBL/GenBank/DDBJ databases">
        <authorList>
            <consortium name="Pathogen Informatics"/>
        </authorList>
    </citation>
    <scope>NUCLEOTIDE SEQUENCE [LARGE SCALE GENOMIC DNA]</scope>
</reference>
<keyword evidence="3" id="KW-1185">Reference proteome</keyword>
<dbReference type="EMBL" id="UZAG01017239">
    <property type="protein sequence ID" value="VDO33643.1"/>
    <property type="molecule type" value="Genomic_DNA"/>
</dbReference>